<organism evidence="1">
    <name type="scientific">uncultured Sulfurovum sp</name>
    <dbReference type="NCBI Taxonomy" id="269237"/>
    <lineage>
        <taxon>Bacteria</taxon>
        <taxon>Pseudomonadati</taxon>
        <taxon>Campylobacterota</taxon>
        <taxon>Epsilonproteobacteria</taxon>
        <taxon>Campylobacterales</taxon>
        <taxon>Sulfurovaceae</taxon>
        <taxon>Sulfurovum</taxon>
        <taxon>environmental samples</taxon>
    </lineage>
</organism>
<name>A0A6S6T719_9BACT</name>
<reference evidence="1" key="1">
    <citation type="submission" date="2020-01" db="EMBL/GenBank/DDBJ databases">
        <authorList>
            <person name="Meier V. D."/>
            <person name="Meier V D."/>
        </authorList>
    </citation>
    <scope>NUCLEOTIDE SEQUENCE</scope>
    <source>
        <strain evidence="1">HLG_WM_MAG_03</strain>
    </source>
</reference>
<evidence type="ECO:0000313" key="1">
    <source>
        <dbReference type="EMBL" id="CAA6812367.1"/>
    </source>
</evidence>
<proteinExistence type="predicted"/>
<dbReference type="EMBL" id="CACVAR010000215">
    <property type="protein sequence ID" value="CAA6812367.1"/>
    <property type="molecule type" value="Genomic_DNA"/>
</dbReference>
<accession>A0A6S6T719</accession>
<dbReference type="AlphaFoldDB" id="A0A6S6T719"/>
<protein>
    <submittedName>
        <fullName evidence="1">Uncharacterized protein</fullName>
    </submittedName>
</protein>
<feature type="non-terminal residue" evidence="1">
    <location>
        <position position="33"/>
    </location>
</feature>
<sequence>MQSVKEWLYGLSKINEPINFTNLLRVKNKLVIK</sequence>
<gene>
    <name evidence="1" type="ORF">HELGO_WM41401</name>
</gene>